<dbReference type="Gene3D" id="3.40.1010.10">
    <property type="entry name" value="Cobalt-precorrin-4 Transmethylase, Domain 1"/>
    <property type="match status" value="1"/>
</dbReference>
<organism evidence="8">
    <name type="scientific">invertebrate metagenome</name>
    <dbReference type="NCBI Taxonomy" id="1711999"/>
    <lineage>
        <taxon>unclassified sequences</taxon>
        <taxon>metagenomes</taxon>
        <taxon>organismal metagenomes</taxon>
    </lineage>
</organism>
<reference evidence="8" key="1">
    <citation type="submission" date="2018-10" db="EMBL/GenBank/DDBJ databases">
        <authorList>
            <person name="Gruber-Vodicka H."/>
            <person name="Jaeckle O."/>
        </authorList>
    </citation>
    <scope>NUCLEOTIDE SEQUENCE</scope>
</reference>
<dbReference type="InterPro" id="IPR035996">
    <property type="entry name" value="4pyrrol_Methylase_sf"/>
</dbReference>
<feature type="domain" description="Tetrapyrrole methylase" evidence="7">
    <location>
        <begin position="1"/>
        <end position="201"/>
    </location>
</feature>
<dbReference type="UniPathway" id="UPA00148"/>
<dbReference type="InterPro" id="IPR006364">
    <property type="entry name" value="CobI/CbiL/CobIJ_dom"/>
</dbReference>
<dbReference type="NCBIfam" id="TIGR01467">
    <property type="entry name" value="cobI_cbiL"/>
    <property type="match status" value="1"/>
</dbReference>
<evidence type="ECO:0000259" key="7">
    <source>
        <dbReference type="Pfam" id="PF00590"/>
    </source>
</evidence>
<dbReference type="PROSITE" id="PS00840">
    <property type="entry name" value="SUMT_2"/>
    <property type="match status" value="1"/>
</dbReference>
<comment type="similarity">
    <text evidence="2">Belongs to the precorrin methyltransferase family.</text>
</comment>
<evidence type="ECO:0000313" key="8">
    <source>
        <dbReference type="EMBL" id="VBB69110.1"/>
    </source>
</evidence>
<evidence type="ECO:0000256" key="1">
    <source>
        <dbReference type="ARBA" id="ARBA00004953"/>
    </source>
</evidence>
<dbReference type="InterPro" id="IPR014776">
    <property type="entry name" value="4pyrrole_Mease_sub2"/>
</dbReference>
<dbReference type="SUPFAM" id="SSF53790">
    <property type="entry name" value="Tetrapyrrole methylase"/>
    <property type="match status" value="1"/>
</dbReference>
<keyword evidence="5 8" id="KW-0808">Transferase</keyword>
<dbReference type="GO" id="GO:0032259">
    <property type="term" value="P:methylation"/>
    <property type="evidence" value="ECO:0007669"/>
    <property type="project" value="UniProtKB-KW"/>
</dbReference>
<evidence type="ECO:0000256" key="6">
    <source>
        <dbReference type="ARBA" id="ARBA00022691"/>
    </source>
</evidence>
<dbReference type="PANTHER" id="PTHR43467">
    <property type="entry name" value="COBALT-PRECORRIN-2 C(20)-METHYLTRANSFERASE"/>
    <property type="match status" value="1"/>
</dbReference>
<dbReference type="InterPro" id="IPR000878">
    <property type="entry name" value="4pyrrol_Mease"/>
</dbReference>
<dbReference type="InterPro" id="IPR014777">
    <property type="entry name" value="4pyrrole_Mease_sub1"/>
</dbReference>
<name>A0A484H6N6_9ZZZZ</name>
<dbReference type="PIRSF" id="PIRSF036427">
    <property type="entry name" value="Precrrn-2_mtase"/>
    <property type="match status" value="1"/>
</dbReference>
<dbReference type="Pfam" id="PF00590">
    <property type="entry name" value="TP_methylase"/>
    <property type="match status" value="1"/>
</dbReference>
<dbReference type="GO" id="GO:0030788">
    <property type="term" value="F:precorrin-2 C20-methyltransferase activity"/>
    <property type="evidence" value="ECO:0007669"/>
    <property type="project" value="UniProtKB-EC"/>
</dbReference>
<keyword evidence="3" id="KW-0169">Cobalamin biosynthesis</keyword>
<dbReference type="EMBL" id="LR026963">
    <property type="protein sequence ID" value="VBB69110.1"/>
    <property type="molecule type" value="Genomic_DNA"/>
</dbReference>
<keyword evidence="4 8" id="KW-0489">Methyltransferase</keyword>
<evidence type="ECO:0000256" key="3">
    <source>
        <dbReference type="ARBA" id="ARBA00022573"/>
    </source>
</evidence>
<dbReference type="EC" id="2.1.1.130" evidence="8"/>
<gene>
    <name evidence="8" type="ORF">RIEGSTA812A_PEG_583</name>
</gene>
<protein>
    <submittedName>
        <fullName evidence="8">Cobalt-precorrin-2 C20-methyltransferase</fullName>
        <ecNumber evidence="8">2.1.1.130</ecNumber>
    </submittedName>
</protein>
<comment type="pathway">
    <text evidence="1">Cofactor biosynthesis; adenosylcobalamin biosynthesis.</text>
</comment>
<keyword evidence="6" id="KW-0949">S-adenosyl-L-methionine</keyword>
<sequence length="231" mass="25428">MGPGDAELLTLKAMRVLRAAPVVAYPAPLKGSGLARQIVESVLSDGLYRIEIAMRMRFNLDRTSAQTAYDRGAAAIATHLAAGRDVAVLCEGDPLFFGSFAYILARLGDRFPVEIVPGVNSIAACSAVLQQPFALLNDRVVIIPASRPAAEIEDALVKAESTAILKVGRHWDKVVRVLDRLDLRRQAWHIERASQTGQQVRSLATVEATVERSSTYFSMILVYRRGERWLR</sequence>
<dbReference type="GO" id="GO:0009236">
    <property type="term" value="P:cobalamin biosynthetic process"/>
    <property type="evidence" value="ECO:0007669"/>
    <property type="project" value="UniProtKB-UniPathway"/>
</dbReference>
<dbReference type="InterPro" id="IPR012382">
    <property type="entry name" value="CobI/CbiL"/>
</dbReference>
<dbReference type="CDD" id="cd11645">
    <property type="entry name" value="Precorrin_2_C20_MT"/>
    <property type="match status" value="1"/>
</dbReference>
<accession>A0A484H6N6</accession>
<evidence type="ECO:0000256" key="4">
    <source>
        <dbReference type="ARBA" id="ARBA00022603"/>
    </source>
</evidence>
<dbReference type="InterPro" id="IPR003043">
    <property type="entry name" value="Uropor_MeTrfase_CS"/>
</dbReference>
<proteinExistence type="inferred from homology"/>
<dbReference type="AlphaFoldDB" id="A0A484H6N6"/>
<evidence type="ECO:0000256" key="5">
    <source>
        <dbReference type="ARBA" id="ARBA00022679"/>
    </source>
</evidence>
<dbReference type="PANTHER" id="PTHR43467:SF2">
    <property type="entry name" value="COBALT-PRECORRIN-2 C(20)-METHYLTRANSFERASE"/>
    <property type="match status" value="1"/>
</dbReference>
<dbReference type="Gene3D" id="3.30.950.10">
    <property type="entry name" value="Methyltransferase, Cobalt-precorrin-4 Transmethylase, Domain 2"/>
    <property type="match status" value="1"/>
</dbReference>
<evidence type="ECO:0000256" key="2">
    <source>
        <dbReference type="ARBA" id="ARBA00005879"/>
    </source>
</evidence>